<organism evidence="2 3">
    <name type="scientific">Armillaria solidipes</name>
    <dbReference type="NCBI Taxonomy" id="1076256"/>
    <lineage>
        <taxon>Eukaryota</taxon>
        <taxon>Fungi</taxon>
        <taxon>Dikarya</taxon>
        <taxon>Basidiomycota</taxon>
        <taxon>Agaricomycotina</taxon>
        <taxon>Agaricomycetes</taxon>
        <taxon>Agaricomycetidae</taxon>
        <taxon>Agaricales</taxon>
        <taxon>Marasmiineae</taxon>
        <taxon>Physalacriaceae</taxon>
        <taxon>Armillaria</taxon>
    </lineage>
</organism>
<reference evidence="3" key="1">
    <citation type="journal article" date="2017" name="Nat. Ecol. Evol.">
        <title>Genome expansion and lineage-specific genetic innovations in the forest pathogenic fungi Armillaria.</title>
        <authorList>
            <person name="Sipos G."/>
            <person name="Prasanna A.N."/>
            <person name="Walter M.C."/>
            <person name="O'Connor E."/>
            <person name="Balint B."/>
            <person name="Krizsan K."/>
            <person name="Kiss B."/>
            <person name="Hess J."/>
            <person name="Varga T."/>
            <person name="Slot J."/>
            <person name="Riley R."/>
            <person name="Boka B."/>
            <person name="Rigling D."/>
            <person name="Barry K."/>
            <person name="Lee J."/>
            <person name="Mihaltcheva S."/>
            <person name="LaButti K."/>
            <person name="Lipzen A."/>
            <person name="Waldron R."/>
            <person name="Moloney N.M."/>
            <person name="Sperisen C."/>
            <person name="Kredics L."/>
            <person name="Vagvoelgyi C."/>
            <person name="Patrignani A."/>
            <person name="Fitzpatrick D."/>
            <person name="Nagy I."/>
            <person name="Doyle S."/>
            <person name="Anderson J.B."/>
            <person name="Grigoriev I.V."/>
            <person name="Gueldener U."/>
            <person name="Muensterkoetter M."/>
            <person name="Nagy L.G."/>
        </authorList>
    </citation>
    <scope>NUCLEOTIDE SEQUENCE [LARGE SCALE GENOMIC DNA]</scope>
    <source>
        <strain evidence="3">28-4</strain>
    </source>
</reference>
<evidence type="ECO:0000256" key="1">
    <source>
        <dbReference type="SAM" id="SignalP"/>
    </source>
</evidence>
<keyword evidence="1" id="KW-0732">Signal</keyword>
<feature type="signal peptide" evidence="1">
    <location>
        <begin position="1"/>
        <end position="27"/>
    </location>
</feature>
<dbReference type="AlphaFoldDB" id="A0A2H3AZC4"/>
<sequence>MASLHPTSMTGINWSVLLLSQYSVLYSASPSPCSSKRHLSPTLAAYLAARCLSRLSRDRYTASASSDYSLSLSVSCYLCCCCLSLQPDIVAKLHITATIR</sequence>
<protein>
    <submittedName>
        <fullName evidence="2">Uncharacterized protein</fullName>
    </submittedName>
</protein>
<dbReference type="Proteomes" id="UP000218334">
    <property type="component" value="Unassembled WGS sequence"/>
</dbReference>
<name>A0A2H3AZC4_9AGAR</name>
<keyword evidence="3" id="KW-1185">Reference proteome</keyword>
<proteinExistence type="predicted"/>
<dbReference type="EMBL" id="KZ293454">
    <property type="protein sequence ID" value="PBK64039.1"/>
    <property type="molecule type" value="Genomic_DNA"/>
</dbReference>
<evidence type="ECO:0000313" key="2">
    <source>
        <dbReference type="EMBL" id="PBK64039.1"/>
    </source>
</evidence>
<accession>A0A2H3AZC4</accession>
<gene>
    <name evidence="2" type="ORF">ARMSODRAFT_516337</name>
</gene>
<feature type="chain" id="PRO_5013709057" evidence="1">
    <location>
        <begin position="28"/>
        <end position="100"/>
    </location>
</feature>
<evidence type="ECO:0000313" key="3">
    <source>
        <dbReference type="Proteomes" id="UP000218334"/>
    </source>
</evidence>